<dbReference type="EMBL" id="LKMD01000099">
    <property type="protein sequence ID" value="PIB03244.1"/>
    <property type="molecule type" value="Genomic_DNA"/>
</dbReference>
<dbReference type="PANTHER" id="PTHR43092">
    <property type="entry name" value="L-CYSTEINE DESULFHYDRASE"/>
    <property type="match status" value="1"/>
</dbReference>
<comment type="caution">
    <text evidence="3">The sequence shown here is derived from an EMBL/GenBank/DDBJ whole genome shotgun (WGS) entry which is preliminary data.</text>
</comment>
<dbReference type="GO" id="GO:0008483">
    <property type="term" value="F:transaminase activity"/>
    <property type="evidence" value="ECO:0007669"/>
    <property type="project" value="UniProtKB-KW"/>
</dbReference>
<protein>
    <submittedName>
        <fullName evidence="3">Putative aminotransferase</fullName>
    </submittedName>
</protein>
<evidence type="ECO:0000313" key="3">
    <source>
        <dbReference type="EMBL" id="PIB03244.1"/>
    </source>
</evidence>
<evidence type="ECO:0000256" key="1">
    <source>
        <dbReference type="ARBA" id="ARBA00022898"/>
    </source>
</evidence>
<dbReference type="OrthoDB" id="5978656at2759"/>
<gene>
    <name evidence="3" type="ORF">CB0940_11869</name>
</gene>
<dbReference type="AlphaFoldDB" id="A0A2G5IFF2"/>
<feature type="domain" description="Aminotransferase class V" evidence="2">
    <location>
        <begin position="59"/>
        <end position="351"/>
    </location>
</feature>
<sequence>MQIKMSRMTDSSSAEGLLEEIRRLKSIECGSEEAKTSFAFDEGYTFLNHGSYGTYPIAVRDVYRHFQERSEAQPDTFVRYEYRPNLLDASRRVIADYLDVPVETCVYTVNASMGIDTVLRNISYEPGDVILCFTSIYGSFGYTIQHLTETTPAEAKPIALEYPISDEFVVKAFQNAIEEVLAEGKKPRLALFDTISSLPAVRVPFEQLTKICKQYGIFSCIDGAHGVGHMPLDLRTLDPDFFSSNLHKWLHVPRGCAIIYTPGRNQHLLRTTFPTGFGFVAQPDPPNYVANFANLGTLNDTSYLCIEAALEWRKKLTWNGKAGEEAIMSYTLYLAKTGGQAVASILGTEVMDNSEHTLAQCGMTNVRLPVSLQSGSERSKSLSTTAAWIQRTMTFEHKTAVNAFVYGNCIWVRLSAQVYLNVSDFERAGHALKAVCERAMQEKTG</sequence>
<keyword evidence="1" id="KW-0663">Pyridoxal phosphate</keyword>
<keyword evidence="3" id="KW-0032">Aminotransferase</keyword>
<name>A0A2G5IFF2_CERBT</name>
<dbReference type="Pfam" id="PF00266">
    <property type="entry name" value="Aminotran_5"/>
    <property type="match status" value="1"/>
</dbReference>
<dbReference type="SUPFAM" id="SSF53383">
    <property type="entry name" value="PLP-dependent transferases"/>
    <property type="match status" value="1"/>
</dbReference>
<reference evidence="3 4" key="1">
    <citation type="submission" date="2015-10" db="EMBL/GenBank/DDBJ databases">
        <title>The cercosporin biosynthetic gene cluster was horizontally transferred to several fungal lineages and shown to be expanded in Cercospora beticola based on microsynteny with recipient genomes.</title>
        <authorList>
            <person name="De Jonge R."/>
            <person name="Ebert M.K."/>
            <person name="Suttle J.C."/>
            <person name="Jurick Ii W.M."/>
            <person name="Secor G.A."/>
            <person name="Thomma B.P."/>
            <person name="Van De Peer Y."/>
            <person name="Bolton M.D."/>
        </authorList>
    </citation>
    <scope>NUCLEOTIDE SEQUENCE [LARGE SCALE GENOMIC DNA]</scope>
    <source>
        <strain evidence="3 4">09-40</strain>
    </source>
</reference>
<organism evidence="3 4">
    <name type="scientific">Cercospora beticola</name>
    <name type="common">Sugarbeet leaf spot fungus</name>
    <dbReference type="NCBI Taxonomy" id="122368"/>
    <lineage>
        <taxon>Eukaryota</taxon>
        <taxon>Fungi</taxon>
        <taxon>Dikarya</taxon>
        <taxon>Ascomycota</taxon>
        <taxon>Pezizomycotina</taxon>
        <taxon>Dothideomycetes</taxon>
        <taxon>Dothideomycetidae</taxon>
        <taxon>Mycosphaerellales</taxon>
        <taxon>Mycosphaerellaceae</taxon>
        <taxon>Cercospora</taxon>
    </lineage>
</organism>
<evidence type="ECO:0000259" key="2">
    <source>
        <dbReference type="Pfam" id="PF00266"/>
    </source>
</evidence>
<dbReference type="PANTHER" id="PTHR43092:SF2">
    <property type="entry name" value="HERCYNYLCYSTEINE SULFOXIDE LYASE"/>
    <property type="match status" value="1"/>
</dbReference>
<evidence type="ECO:0000313" key="4">
    <source>
        <dbReference type="Proteomes" id="UP000230605"/>
    </source>
</evidence>
<dbReference type="InterPro" id="IPR000192">
    <property type="entry name" value="Aminotrans_V_dom"/>
</dbReference>
<dbReference type="InterPro" id="IPR015424">
    <property type="entry name" value="PyrdxlP-dep_Trfase"/>
</dbReference>
<dbReference type="Gene3D" id="3.40.640.10">
    <property type="entry name" value="Type I PLP-dependent aspartate aminotransferase-like (Major domain)"/>
    <property type="match status" value="1"/>
</dbReference>
<dbReference type="InterPro" id="IPR015421">
    <property type="entry name" value="PyrdxlP-dep_Trfase_major"/>
</dbReference>
<accession>A0A2G5IFF2</accession>
<keyword evidence="3" id="KW-0808">Transferase</keyword>
<dbReference type="Proteomes" id="UP000230605">
    <property type="component" value="Chromosome 10"/>
</dbReference>
<proteinExistence type="predicted"/>